<organism evidence="5 6">
    <name type="scientific">Ophiostoma piceae (strain UAMH 11346)</name>
    <name type="common">Sap stain fungus</name>
    <dbReference type="NCBI Taxonomy" id="1262450"/>
    <lineage>
        <taxon>Eukaryota</taxon>
        <taxon>Fungi</taxon>
        <taxon>Dikarya</taxon>
        <taxon>Ascomycota</taxon>
        <taxon>Pezizomycotina</taxon>
        <taxon>Sordariomycetes</taxon>
        <taxon>Sordariomycetidae</taxon>
        <taxon>Ophiostomatales</taxon>
        <taxon>Ophiostomataceae</taxon>
        <taxon>Ophiostoma</taxon>
    </lineage>
</organism>
<dbReference type="Gene3D" id="3.20.20.70">
    <property type="entry name" value="Aldolase class I"/>
    <property type="match status" value="1"/>
</dbReference>
<evidence type="ECO:0000256" key="2">
    <source>
        <dbReference type="ARBA" id="ARBA00007240"/>
    </source>
</evidence>
<sequence length="972" mass="106370">MTQEYSFAKEFAATLPRKKAIKVRRTVAVAGKDQSKMGAAVSVATYPPLGQVTQVADSQVTFYAVAEVKEGENKEAPEVVLWHSPTGQAEDVDGEDPGWTAVPFELIEAGGEVPRNSMFWSLQKPDTDVARHRYRTIVNTNGRLLNFTVKFRQATSSDSSSSEAHSWSWVGDEQQISDGTVVINARTKAVPIPFVADAAVDAADIIDTDSTPLGDLVGGLNPAFRVTTPRSQAPGTQLWCLEAPVAGVADSDPDTPSTYTRVPIGTPWNGDFLRWFALVRIWTPWLAPRHGRESLTGQDLDDDAMLCSFLSAEGRHLVFLAISGVDHLQTVIHGDGETANKIVLDVRSDSLKTETATILVASGDSFEAANAAVMYHARSLVHQMGAAGTAEPSLDPVEKQCIQDEKDIQTLSDEVKPEWLEDWYDGLGFCTWNGLGQNLTEDKIVAAVNTLAEHGIQIATLIIDDNWQSIDRSHTGGQFQYSMSRFEADPQQFPNGLGRAIARVREAQRSIRHIAVWHALLGYWGGITPAEQGGEIAKQYKTLVIDRDHPKRRNLPIAGPMTVVDEPDVRRFYNDFYDFLRDSGVDAVKTDAQFMMDAWTSAAARRTLTSVYQDAWTIATLRHFGSRAVSCMSQTPNILFYSQMPQNRPAVLVRNSDDFFPDVPASHPWHVWTNAHNSLFTQHLNVLPDWDMFQTVHGYSGFHAAARCISGGPIYITDKPGEHDLDLLGQMTARGMYGNTVIFRPSVVGRAIDQYVGFHDNVLLKVGSYHGNSEGTGILGVFNVSERAVHELLPLARVPGVVSDALYIVRAHSSGRVTAPVHADALLTVSLDVYGYEILSAYRIHSFQLASEGTKKEVHVANLGLVGKMAAAATLASTSFKQRADNGRIEMQTALKAPGVMGLYVSGLAEGRVTVADNFLVTIRSQPIPAHCVGVSAQDSSVLEIDAARAWDELGFTPMLNNELQLTVYISV</sequence>
<name>S3BVL5_OPHP1</name>
<dbReference type="OrthoDB" id="4664297at2759"/>
<dbReference type="PANTHER" id="PTHR31268">
    <property type="match status" value="1"/>
</dbReference>
<dbReference type="eggNOG" id="ENOG502QPVE">
    <property type="taxonomic scope" value="Eukaryota"/>
</dbReference>
<dbReference type="InterPro" id="IPR008811">
    <property type="entry name" value="Glycosyl_hydrolases_36"/>
</dbReference>
<evidence type="ECO:0000256" key="1">
    <source>
        <dbReference type="ARBA" id="ARBA00001255"/>
    </source>
</evidence>
<keyword evidence="6" id="KW-1185">Reference proteome</keyword>
<comment type="similarity">
    <text evidence="2">Belongs to the glycosyl hydrolases 36 family.</text>
</comment>
<dbReference type="Proteomes" id="UP000016923">
    <property type="component" value="Unassembled WGS sequence"/>
</dbReference>
<dbReference type="GO" id="GO:0004557">
    <property type="term" value="F:alpha-galactosidase activity"/>
    <property type="evidence" value="ECO:0007669"/>
    <property type="project" value="UniProtKB-EC"/>
</dbReference>
<keyword evidence="3" id="KW-0119">Carbohydrate metabolism</keyword>
<dbReference type="PANTHER" id="PTHR31268:SF32">
    <property type="entry name" value="GALACTINOL--SUCROSE GALACTOSYLTRANSFERASE 2-RELATED"/>
    <property type="match status" value="1"/>
</dbReference>
<dbReference type="InterPro" id="IPR017853">
    <property type="entry name" value="GH"/>
</dbReference>
<gene>
    <name evidence="5" type="ORF">F503_06639</name>
</gene>
<reference evidence="5 6" key="1">
    <citation type="journal article" date="2013" name="BMC Genomics">
        <title>The genome and transcriptome of the pine saprophyte Ophiostoma piceae, and a comparison with the bark beetle-associated pine pathogen Grosmannia clavigera.</title>
        <authorList>
            <person name="Haridas S."/>
            <person name="Wang Y."/>
            <person name="Lim L."/>
            <person name="Massoumi Alamouti S."/>
            <person name="Jackman S."/>
            <person name="Docking R."/>
            <person name="Robertson G."/>
            <person name="Birol I."/>
            <person name="Bohlmann J."/>
            <person name="Breuil C."/>
        </authorList>
    </citation>
    <scope>NUCLEOTIDE SEQUENCE [LARGE SCALE GENOMIC DNA]</scope>
    <source>
        <strain evidence="5 6">UAMH 11346</strain>
    </source>
</reference>
<evidence type="ECO:0000313" key="5">
    <source>
        <dbReference type="EMBL" id="EPE03466.1"/>
    </source>
</evidence>
<dbReference type="STRING" id="1262450.S3BVL5"/>
<comment type="catalytic activity">
    <reaction evidence="4">
        <text>alpha-D-galactosyl-(1-&gt;3)-1D-myo-inositol + sucrose = raffinose + myo-inositol</text>
        <dbReference type="Rhea" id="RHEA:20161"/>
        <dbReference type="ChEBI" id="CHEBI:16634"/>
        <dbReference type="ChEBI" id="CHEBI:17268"/>
        <dbReference type="ChEBI" id="CHEBI:17505"/>
        <dbReference type="ChEBI" id="CHEBI:17992"/>
        <dbReference type="EC" id="2.4.1.82"/>
    </reaction>
</comment>
<evidence type="ECO:0000256" key="3">
    <source>
        <dbReference type="ARBA" id="ARBA00023277"/>
    </source>
</evidence>
<proteinExistence type="inferred from homology"/>
<dbReference type="VEuPathDB" id="FungiDB:F503_06639"/>
<dbReference type="SUPFAM" id="SSF51445">
    <property type="entry name" value="(Trans)glycosidases"/>
    <property type="match status" value="1"/>
</dbReference>
<dbReference type="AlphaFoldDB" id="S3BVL5"/>
<comment type="catalytic activity">
    <reaction evidence="1">
        <text>Hydrolysis of terminal, non-reducing alpha-D-galactose residues in alpha-D-galactosides, including galactose oligosaccharides, galactomannans and galactolipids.</text>
        <dbReference type="EC" id="3.2.1.22"/>
    </reaction>
</comment>
<evidence type="ECO:0000256" key="4">
    <source>
        <dbReference type="ARBA" id="ARBA00049426"/>
    </source>
</evidence>
<protein>
    <submittedName>
        <fullName evidence="5">Glycoside hydrolase family 36 protein</fullName>
    </submittedName>
</protein>
<dbReference type="GO" id="GO:0047274">
    <property type="term" value="F:galactinol-sucrose galactosyltransferase activity"/>
    <property type="evidence" value="ECO:0007669"/>
    <property type="project" value="UniProtKB-EC"/>
</dbReference>
<dbReference type="OMA" id="AGWSNEV"/>
<dbReference type="InterPro" id="IPR013785">
    <property type="entry name" value="Aldolase_TIM"/>
</dbReference>
<dbReference type="Pfam" id="PF05691">
    <property type="entry name" value="Raffinose_syn"/>
    <property type="match status" value="1"/>
</dbReference>
<dbReference type="EMBL" id="KE148167">
    <property type="protein sequence ID" value="EPE03466.1"/>
    <property type="molecule type" value="Genomic_DNA"/>
</dbReference>
<dbReference type="HOGENOM" id="CLU_006630_0_0_1"/>
<evidence type="ECO:0000313" key="6">
    <source>
        <dbReference type="Proteomes" id="UP000016923"/>
    </source>
</evidence>
<keyword evidence="5" id="KW-0378">Hydrolase</keyword>
<accession>S3BVL5</accession>